<keyword evidence="3" id="KW-1185">Reference proteome</keyword>
<reference evidence="2 3" key="1">
    <citation type="submission" date="2020-09" db="EMBL/GenBank/DDBJ databases">
        <title>De no assembly of potato wild relative species, Solanum commersonii.</title>
        <authorList>
            <person name="Cho K."/>
        </authorList>
    </citation>
    <scope>NUCLEOTIDE SEQUENCE [LARGE SCALE GENOMIC DNA]</scope>
    <source>
        <strain evidence="2">LZ3.2</strain>
        <tissue evidence="2">Leaf</tissue>
    </source>
</reference>
<accession>A0A9J5YXS9</accession>
<protein>
    <submittedName>
        <fullName evidence="2">Uncharacterized protein</fullName>
    </submittedName>
</protein>
<gene>
    <name evidence="2" type="ORF">H5410_026121</name>
</gene>
<dbReference type="EMBL" id="JACXVP010000005">
    <property type="protein sequence ID" value="KAG5604629.1"/>
    <property type="molecule type" value="Genomic_DNA"/>
</dbReference>
<evidence type="ECO:0000313" key="3">
    <source>
        <dbReference type="Proteomes" id="UP000824120"/>
    </source>
</evidence>
<evidence type="ECO:0000256" key="1">
    <source>
        <dbReference type="SAM" id="MobiDB-lite"/>
    </source>
</evidence>
<comment type="caution">
    <text evidence="2">The sequence shown here is derived from an EMBL/GenBank/DDBJ whole genome shotgun (WGS) entry which is preliminary data.</text>
</comment>
<feature type="region of interest" description="Disordered" evidence="1">
    <location>
        <begin position="118"/>
        <end position="156"/>
    </location>
</feature>
<proteinExistence type="predicted"/>
<dbReference type="Proteomes" id="UP000824120">
    <property type="component" value="Chromosome 5"/>
</dbReference>
<evidence type="ECO:0000313" key="2">
    <source>
        <dbReference type="EMBL" id="KAG5604629.1"/>
    </source>
</evidence>
<feature type="compositionally biased region" description="Polar residues" evidence="1">
    <location>
        <begin position="120"/>
        <end position="156"/>
    </location>
</feature>
<dbReference type="AlphaFoldDB" id="A0A9J5YXS9"/>
<sequence length="156" mass="18361">YKYRHLHLLLKKLPYSTYLSYFTRTALALLLQRVHHCFIITCWKNLVLGHRLSSKTRSRVAKVRFDITKERSPHIWMGFDEETLLLTSIAFTANVKVTPGTKDVQQQKEWQTQERKNFRGYNQNTHKSNAAVQQNKVYKPISPNTQNGVEQQKSQE</sequence>
<name>A0A9J5YXS9_SOLCO</name>
<organism evidence="2 3">
    <name type="scientific">Solanum commersonii</name>
    <name type="common">Commerson's wild potato</name>
    <name type="synonym">Commerson's nightshade</name>
    <dbReference type="NCBI Taxonomy" id="4109"/>
    <lineage>
        <taxon>Eukaryota</taxon>
        <taxon>Viridiplantae</taxon>
        <taxon>Streptophyta</taxon>
        <taxon>Embryophyta</taxon>
        <taxon>Tracheophyta</taxon>
        <taxon>Spermatophyta</taxon>
        <taxon>Magnoliopsida</taxon>
        <taxon>eudicotyledons</taxon>
        <taxon>Gunneridae</taxon>
        <taxon>Pentapetalae</taxon>
        <taxon>asterids</taxon>
        <taxon>lamiids</taxon>
        <taxon>Solanales</taxon>
        <taxon>Solanaceae</taxon>
        <taxon>Solanoideae</taxon>
        <taxon>Solaneae</taxon>
        <taxon>Solanum</taxon>
    </lineage>
</organism>
<feature type="non-terminal residue" evidence="2">
    <location>
        <position position="1"/>
    </location>
</feature>